<accession>A0A2R3QTN2</accession>
<gene>
    <name evidence="1" type="ORF">C7A17_21090</name>
</gene>
<proteinExistence type="predicted"/>
<dbReference type="Proteomes" id="UP000238327">
    <property type="component" value="Chromosome"/>
</dbReference>
<evidence type="ECO:0000313" key="2">
    <source>
        <dbReference type="Proteomes" id="UP000238327"/>
    </source>
</evidence>
<dbReference type="RefSeq" id="WP_106740107.1">
    <property type="nucleotide sequence ID" value="NZ_CP027657.1"/>
</dbReference>
<organism evidence="1 2">
    <name type="scientific">Ectopseudomonas mendocina</name>
    <name type="common">Pseudomonas mendocina</name>
    <dbReference type="NCBI Taxonomy" id="300"/>
    <lineage>
        <taxon>Bacteria</taxon>
        <taxon>Pseudomonadati</taxon>
        <taxon>Pseudomonadota</taxon>
        <taxon>Gammaproteobacteria</taxon>
        <taxon>Pseudomonadales</taxon>
        <taxon>Pseudomonadaceae</taxon>
        <taxon>Ectopseudomonas</taxon>
    </lineage>
</organism>
<evidence type="ECO:0000313" key="1">
    <source>
        <dbReference type="EMBL" id="AVO55151.1"/>
    </source>
</evidence>
<reference evidence="1 2" key="1">
    <citation type="submission" date="2018-03" db="EMBL/GenBank/DDBJ databases">
        <title>Complete genome sequence and methylome analysis of Pseudomonas mendocina NEB 698.</title>
        <authorList>
            <person name="Morgan R.D."/>
        </authorList>
    </citation>
    <scope>NUCLEOTIDE SEQUENCE [LARGE SCALE GENOMIC DNA]</scope>
    <source>
        <strain evidence="1 2">NEB698</strain>
    </source>
</reference>
<sequence>MTELISKYKHIWGDDPRALLDEYSYQGELTTKLDTLKPEDLDIKTFYEIVLWKLNRFPNIQNDLLDELKCVGTLKATEHRQAEPVLQKLLKTSGIALPMASTILRFLNPSVFQIIDDRVYRIIHPGKAKYPTKPQKLNKRYLSISCDIYFDYLDALHRLASPKLPFEEADRILYELDIKLGNKIGSGI</sequence>
<dbReference type="EMBL" id="CP027657">
    <property type="protein sequence ID" value="AVO55151.1"/>
    <property type="molecule type" value="Genomic_DNA"/>
</dbReference>
<dbReference type="AlphaFoldDB" id="A0A2R3QTN2"/>
<dbReference type="OrthoDB" id="9134177at2"/>
<protein>
    <submittedName>
        <fullName evidence="1">Uncharacterized protein</fullName>
    </submittedName>
</protein>
<name>A0A2R3QTN2_ECTME</name>